<comment type="caution">
    <text evidence="2">The sequence shown here is derived from an EMBL/GenBank/DDBJ whole genome shotgun (WGS) entry which is preliminary data.</text>
</comment>
<feature type="transmembrane region" description="Helical" evidence="1">
    <location>
        <begin position="340"/>
        <end position="361"/>
    </location>
</feature>
<name>A0A554NBC1_9EURY</name>
<dbReference type="Proteomes" id="UP000319894">
    <property type="component" value="Unassembled WGS sequence"/>
</dbReference>
<sequence>MAVAVVLAVLAVATLAPAGASSPPRPACPACGTLFEQAADDRGADVTVRESRALVQVHANGSATWTIRNRLNATDGLDGGTLDGIARERTDGYGPPDDATLRDARLEANVAVVVLYDADAAERHAGLLMVDYLNADGEGTGIRMNADLFRVRGPAGTVVTNAPAGAVKDGRTAAWTGHTGDAALGARKGVGEARVVIGPASTSGIRTNAALALATLPVVIETLGRFVLGQTFLFALGLGVAAYAVRGSERDPTTLGGGFVACGVAAVVVPAIVYGPDWLWITAPALAAIPVGVAATRPAVRERRWTPRSLAVGAVLALAGAAAALFALELAVGGSGPLGTTMGSLAVAGPLVACLPLGAALARDRRTAAAWGGVVVLGFIVMTLTIVDPVDPPTGLGGGVLLAFLSIAAVVGPMLCAPVLALGRALATPRAE</sequence>
<feature type="transmembrane region" description="Helical" evidence="1">
    <location>
        <begin position="278"/>
        <end position="297"/>
    </location>
</feature>
<evidence type="ECO:0000313" key="2">
    <source>
        <dbReference type="EMBL" id="TSD14659.1"/>
    </source>
</evidence>
<feature type="transmembrane region" description="Helical" evidence="1">
    <location>
        <begin position="252"/>
        <end position="272"/>
    </location>
</feature>
<evidence type="ECO:0000313" key="3">
    <source>
        <dbReference type="Proteomes" id="UP000319894"/>
    </source>
</evidence>
<evidence type="ECO:0000256" key="1">
    <source>
        <dbReference type="SAM" id="Phobius"/>
    </source>
</evidence>
<keyword evidence="3" id="KW-1185">Reference proteome</keyword>
<feature type="transmembrane region" description="Helical" evidence="1">
    <location>
        <begin position="399"/>
        <end position="422"/>
    </location>
</feature>
<dbReference type="InParanoid" id="A0A554NBC1"/>
<dbReference type="AlphaFoldDB" id="A0A554NBC1"/>
<feature type="transmembrane region" description="Helical" evidence="1">
    <location>
        <begin position="368"/>
        <end position="387"/>
    </location>
</feature>
<gene>
    <name evidence="2" type="ORF">DP107_06650</name>
</gene>
<dbReference type="EMBL" id="QMDX01000003">
    <property type="protein sequence ID" value="TSD14659.1"/>
    <property type="molecule type" value="Genomic_DNA"/>
</dbReference>
<proteinExistence type="predicted"/>
<protein>
    <submittedName>
        <fullName evidence="2">Uncharacterized protein</fullName>
    </submittedName>
</protein>
<keyword evidence="1" id="KW-0812">Transmembrane</keyword>
<feature type="transmembrane region" description="Helical" evidence="1">
    <location>
        <begin position="309"/>
        <end position="328"/>
    </location>
</feature>
<reference evidence="2 3" key="1">
    <citation type="submission" date="2018-06" db="EMBL/GenBank/DDBJ databases">
        <title>Natronomonas sp. F16-60 a new haloarchaeon isolated from a solar saltern of Isla Cristina, Huelva, Spain.</title>
        <authorList>
            <person name="Duran-Viseras A."/>
            <person name="Sanchez-Porro C."/>
            <person name="Ventosa A."/>
        </authorList>
    </citation>
    <scope>NUCLEOTIDE SEQUENCE [LARGE SCALE GENOMIC DNA]</scope>
    <source>
        <strain evidence="2 3">F16-60</strain>
    </source>
</reference>
<keyword evidence="1" id="KW-1133">Transmembrane helix</keyword>
<keyword evidence="1" id="KW-0472">Membrane</keyword>
<organism evidence="2 3">
    <name type="scientific">Haloglomus irregulare</name>
    <dbReference type="NCBI Taxonomy" id="2234134"/>
    <lineage>
        <taxon>Archaea</taxon>
        <taxon>Methanobacteriati</taxon>
        <taxon>Methanobacteriota</taxon>
        <taxon>Stenosarchaea group</taxon>
        <taxon>Halobacteria</taxon>
        <taxon>Halobacteriales</taxon>
        <taxon>Natronomonadaceae</taxon>
        <taxon>Haloglomus</taxon>
    </lineage>
</organism>
<feature type="transmembrane region" description="Helical" evidence="1">
    <location>
        <begin position="226"/>
        <end position="245"/>
    </location>
</feature>
<accession>A0A554NBC1</accession>